<reference evidence="3 4" key="1">
    <citation type="submission" date="2015-01" db="EMBL/GenBank/DDBJ databases">
        <title>The Genome Sequence of Exophiala xenobiotica CBS118157.</title>
        <authorList>
            <consortium name="The Broad Institute Genomics Platform"/>
            <person name="Cuomo C."/>
            <person name="de Hoog S."/>
            <person name="Gorbushina A."/>
            <person name="Stielow B."/>
            <person name="Teixiera M."/>
            <person name="Abouelleil A."/>
            <person name="Chapman S.B."/>
            <person name="Priest M."/>
            <person name="Young S.K."/>
            <person name="Wortman J."/>
            <person name="Nusbaum C."/>
            <person name="Birren B."/>
        </authorList>
    </citation>
    <scope>NUCLEOTIDE SEQUENCE [LARGE SCALE GENOMIC DNA]</scope>
    <source>
        <strain evidence="3 4">CBS 118157</strain>
    </source>
</reference>
<dbReference type="AlphaFoldDB" id="A0A0D2F327"/>
<evidence type="ECO:0000313" key="3">
    <source>
        <dbReference type="EMBL" id="KIW54334.1"/>
    </source>
</evidence>
<feature type="compositionally biased region" description="Basic and acidic residues" evidence="1">
    <location>
        <begin position="398"/>
        <end position="415"/>
    </location>
</feature>
<sequence length="415" mass="45332">MGATGQQPSSRYALVSSLYGPGTIACWYLTILSVLVCWTLHPRKRKSGSIDVDLIAILTLPTVAVGHLISQVLRLMHSHANALGFDTDDNQFVQDIAAIEAPFSIIESFMAISVILFLIAVRSQCLRRAISVALAGLVCLAAECYIHFSSFEELGIRYEPSKAKSDDEPAFSRSFVADFTGLIIAIMIILAVCSVTASAVVILMLRSPRAPEANGGEAEQGTLSENREAPQEAVEAYPSVTEETLPSALAEGSRRTPLAEMERLREQQDRTYEKWTREKRASAWISMAFLPATFLLSVLPSADSFHFAYQALGVTGSTTTIWLRLKIFAGHFYPHSANSFADLDQALATAAGATVLGFSIYSVAKARYELQSGKHATRVEQRRTELARLGRDLTVSSLDDRNGPPAQDERNEAPQ</sequence>
<feature type="region of interest" description="Disordered" evidence="1">
    <location>
        <begin position="391"/>
        <end position="415"/>
    </location>
</feature>
<proteinExistence type="predicted"/>
<gene>
    <name evidence="3" type="ORF">PV05_06698</name>
</gene>
<dbReference type="Proteomes" id="UP000054342">
    <property type="component" value="Unassembled WGS sequence"/>
</dbReference>
<dbReference type="HOGENOM" id="CLU_068498_0_0_1"/>
<dbReference type="GeneID" id="25328606"/>
<accession>A0A0D2F327</accession>
<feature type="transmembrane region" description="Helical" evidence="2">
    <location>
        <begin position="179"/>
        <end position="205"/>
    </location>
</feature>
<dbReference type="OrthoDB" id="4159723at2759"/>
<dbReference type="STRING" id="348802.A0A0D2F327"/>
<dbReference type="EMBL" id="KN847320">
    <property type="protein sequence ID" value="KIW54334.1"/>
    <property type="molecule type" value="Genomic_DNA"/>
</dbReference>
<keyword evidence="2" id="KW-1133">Transmembrane helix</keyword>
<name>A0A0D2F327_9EURO</name>
<feature type="transmembrane region" description="Helical" evidence="2">
    <location>
        <begin position="96"/>
        <end position="121"/>
    </location>
</feature>
<feature type="transmembrane region" description="Helical" evidence="2">
    <location>
        <begin position="346"/>
        <end position="364"/>
    </location>
</feature>
<feature type="transmembrane region" description="Helical" evidence="2">
    <location>
        <begin position="281"/>
        <end position="299"/>
    </location>
</feature>
<organism evidence="3 4">
    <name type="scientific">Exophiala xenobiotica</name>
    <dbReference type="NCBI Taxonomy" id="348802"/>
    <lineage>
        <taxon>Eukaryota</taxon>
        <taxon>Fungi</taxon>
        <taxon>Dikarya</taxon>
        <taxon>Ascomycota</taxon>
        <taxon>Pezizomycotina</taxon>
        <taxon>Eurotiomycetes</taxon>
        <taxon>Chaetothyriomycetidae</taxon>
        <taxon>Chaetothyriales</taxon>
        <taxon>Herpotrichiellaceae</taxon>
        <taxon>Exophiala</taxon>
    </lineage>
</organism>
<evidence type="ECO:0000256" key="2">
    <source>
        <dbReference type="SAM" id="Phobius"/>
    </source>
</evidence>
<keyword evidence="4" id="KW-1185">Reference proteome</keyword>
<keyword evidence="2" id="KW-0472">Membrane</keyword>
<protein>
    <submittedName>
        <fullName evidence="3">Uncharacterized protein</fullName>
    </submittedName>
</protein>
<feature type="transmembrane region" description="Helical" evidence="2">
    <location>
        <begin position="52"/>
        <end position="76"/>
    </location>
</feature>
<feature type="region of interest" description="Disordered" evidence="1">
    <location>
        <begin position="211"/>
        <end position="258"/>
    </location>
</feature>
<evidence type="ECO:0000313" key="4">
    <source>
        <dbReference type="Proteomes" id="UP000054342"/>
    </source>
</evidence>
<feature type="transmembrane region" description="Helical" evidence="2">
    <location>
        <begin position="18"/>
        <end position="40"/>
    </location>
</feature>
<feature type="transmembrane region" description="Helical" evidence="2">
    <location>
        <begin position="128"/>
        <end position="148"/>
    </location>
</feature>
<evidence type="ECO:0000256" key="1">
    <source>
        <dbReference type="SAM" id="MobiDB-lite"/>
    </source>
</evidence>
<keyword evidence="2" id="KW-0812">Transmembrane</keyword>
<dbReference type="RefSeq" id="XP_013314918.1">
    <property type="nucleotide sequence ID" value="XM_013459464.1"/>
</dbReference>